<organism evidence="1 2">
    <name type="scientific">Gossypium darwinii</name>
    <name type="common">Darwin's cotton</name>
    <name type="synonym">Gossypium barbadense var. darwinii</name>
    <dbReference type="NCBI Taxonomy" id="34276"/>
    <lineage>
        <taxon>Eukaryota</taxon>
        <taxon>Viridiplantae</taxon>
        <taxon>Streptophyta</taxon>
        <taxon>Embryophyta</taxon>
        <taxon>Tracheophyta</taxon>
        <taxon>Spermatophyta</taxon>
        <taxon>Magnoliopsida</taxon>
        <taxon>eudicotyledons</taxon>
        <taxon>Gunneridae</taxon>
        <taxon>Pentapetalae</taxon>
        <taxon>rosids</taxon>
        <taxon>malvids</taxon>
        <taxon>Malvales</taxon>
        <taxon>Malvaceae</taxon>
        <taxon>Malvoideae</taxon>
        <taxon>Gossypium</taxon>
    </lineage>
</organism>
<protein>
    <submittedName>
        <fullName evidence="1">Uncharacterized protein</fullName>
    </submittedName>
</protein>
<dbReference type="Proteomes" id="UP000323506">
    <property type="component" value="Chromosome A13"/>
</dbReference>
<dbReference type="AlphaFoldDB" id="A0A5D2E2Y7"/>
<gene>
    <name evidence="1" type="ORF">ES288_A13G236900v1</name>
</gene>
<accession>A0A5D2E2Y7</accession>
<evidence type="ECO:0000313" key="1">
    <source>
        <dbReference type="EMBL" id="TYG87702.1"/>
    </source>
</evidence>
<sequence length="94" mass="10866">FKCYGYFDGLSLSITKFEAYDLKLNFFIFFLHLLLLPKRNPRVTVAYHRSSLQQLRPFPTAGIPQILSGCLQVCGLPNISDFYCCFGCNLVWFE</sequence>
<proteinExistence type="predicted"/>
<dbReference type="EMBL" id="CM017700">
    <property type="protein sequence ID" value="TYG87702.1"/>
    <property type="molecule type" value="Genomic_DNA"/>
</dbReference>
<feature type="non-terminal residue" evidence="1">
    <location>
        <position position="1"/>
    </location>
</feature>
<reference evidence="1 2" key="1">
    <citation type="submission" date="2019-06" db="EMBL/GenBank/DDBJ databases">
        <title>WGS assembly of Gossypium darwinii.</title>
        <authorList>
            <person name="Chen Z.J."/>
            <person name="Sreedasyam A."/>
            <person name="Ando A."/>
            <person name="Song Q."/>
            <person name="De L."/>
            <person name="Hulse-Kemp A."/>
            <person name="Ding M."/>
            <person name="Ye W."/>
            <person name="Kirkbride R."/>
            <person name="Jenkins J."/>
            <person name="Plott C."/>
            <person name="Lovell J."/>
            <person name="Lin Y.-M."/>
            <person name="Vaughn R."/>
            <person name="Liu B."/>
            <person name="Li W."/>
            <person name="Simpson S."/>
            <person name="Scheffler B."/>
            <person name="Saski C."/>
            <person name="Grover C."/>
            <person name="Hu G."/>
            <person name="Conover J."/>
            <person name="Carlson J."/>
            <person name="Shu S."/>
            <person name="Boston L."/>
            <person name="Williams M."/>
            <person name="Peterson D."/>
            <person name="Mcgee K."/>
            <person name="Jones D."/>
            <person name="Wendel J."/>
            <person name="Stelly D."/>
            <person name="Grimwood J."/>
            <person name="Schmutz J."/>
        </authorList>
    </citation>
    <scope>NUCLEOTIDE SEQUENCE [LARGE SCALE GENOMIC DNA]</scope>
    <source>
        <strain evidence="1">1808015.09</strain>
    </source>
</reference>
<keyword evidence="2" id="KW-1185">Reference proteome</keyword>
<name>A0A5D2E2Y7_GOSDA</name>
<evidence type="ECO:0000313" key="2">
    <source>
        <dbReference type="Proteomes" id="UP000323506"/>
    </source>
</evidence>